<keyword evidence="3" id="KW-1185">Reference proteome</keyword>
<dbReference type="Pfam" id="PF04314">
    <property type="entry name" value="PCuAC"/>
    <property type="match status" value="1"/>
</dbReference>
<gene>
    <name evidence="2" type="ORF">FOY51_26320</name>
</gene>
<proteinExistence type="predicted"/>
<sequence length="199" mass="19944">MTIGRTPPYFAHLTGRPAFCATIVPLAALAALAISGCSAGRISQTAQQVAAVNGRSADIGDISLRNIYLTPSTATGPCVAQHGGPIRVAFTAVNNSSTTPDRLIGIASDAANSVAVDAPAAALVIAPKTTLAAGQPIEQVTGASAPDTPIDVVLNHPNKYARPGLTVPLTFTFEKAGATTVDVALDACPTPPPLPATGA</sequence>
<dbReference type="OrthoDB" id="5188566at2"/>
<organism evidence="2 3">
    <name type="scientific">Antrihabitans cavernicola</name>
    <dbReference type="NCBI Taxonomy" id="2495913"/>
    <lineage>
        <taxon>Bacteria</taxon>
        <taxon>Bacillati</taxon>
        <taxon>Actinomycetota</taxon>
        <taxon>Actinomycetes</taxon>
        <taxon>Mycobacteriales</taxon>
        <taxon>Nocardiaceae</taxon>
        <taxon>Antrihabitans</taxon>
    </lineage>
</organism>
<feature type="chain" id="PRO_5039180514" evidence="1">
    <location>
        <begin position="31"/>
        <end position="199"/>
    </location>
</feature>
<dbReference type="Proteomes" id="UP000322244">
    <property type="component" value="Unassembled WGS sequence"/>
</dbReference>
<feature type="signal peptide" evidence="1">
    <location>
        <begin position="1"/>
        <end position="30"/>
    </location>
</feature>
<keyword evidence="1" id="KW-0732">Signal</keyword>
<name>A0A5A7S0P0_9NOCA</name>
<dbReference type="EMBL" id="VLNY01000028">
    <property type="protein sequence ID" value="KAA0016339.1"/>
    <property type="molecule type" value="Genomic_DNA"/>
</dbReference>
<evidence type="ECO:0000256" key="1">
    <source>
        <dbReference type="SAM" id="SignalP"/>
    </source>
</evidence>
<dbReference type="RefSeq" id="WP_149433236.1">
    <property type="nucleotide sequence ID" value="NZ_VLNY01000028.1"/>
</dbReference>
<protein>
    <submittedName>
        <fullName evidence="2">Copper chaperone PCu(A)C</fullName>
    </submittedName>
</protein>
<dbReference type="AlphaFoldDB" id="A0A5A7S0P0"/>
<comment type="caution">
    <text evidence="2">The sequence shown here is derived from an EMBL/GenBank/DDBJ whole genome shotgun (WGS) entry which is preliminary data.</text>
</comment>
<dbReference type="Gene3D" id="2.60.40.1890">
    <property type="entry name" value="PCu(A)C copper chaperone"/>
    <property type="match status" value="1"/>
</dbReference>
<accession>A0A5A7S0P0</accession>
<evidence type="ECO:0000313" key="2">
    <source>
        <dbReference type="EMBL" id="KAA0016339.1"/>
    </source>
</evidence>
<evidence type="ECO:0000313" key="3">
    <source>
        <dbReference type="Proteomes" id="UP000322244"/>
    </source>
</evidence>
<dbReference type="InterPro" id="IPR007410">
    <property type="entry name" value="LpqE-like"/>
</dbReference>
<dbReference type="SUPFAM" id="SSF110087">
    <property type="entry name" value="DR1885-like metal-binding protein"/>
    <property type="match status" value="1"/>
</dbReference>
<reference evidence="2 3" key="1">
    <citation type="submission" date="2019-07" db="EMBL/GenBank/DDBJ databases">
        <title>Rhodococcus cavernicolus sp. nov., isolated from a cave.</title>
        <authorList>
            <person name="Lee S.D."/>
        </authorList>
    </citation>
    <scope>NUCLEOTIDE SEQUENCE [LARGE SCALE GENOMIC DNA]</scope>
    <source>
        <strain evidence="2 3">C1-24</strain>
    </source>
</reference>
<dbReference type="InterPro" id="IPR036182">
    <property type="entry name" value="PCuAC_sf"/>
</dbReference>